<organism evidence="12 13">
    <name type="scientific">Psychromarinibacter halotolerans</name>
    <dbReference type="NCBI Taxonomy" id="1775175"/>
    <lineage>
        <taxon>Bacteria</taxon>
        <taxon>Pseudomonadati</taxon>
        <taxon>Pseudomonadota</taxon>
        <taxon>Alphaproteobacteria</taxon>
        <taxon>Rhodobacterales</taxon>
        <taxon>Paracoccaceae</taxon>
        <taxon>Psychromarinibacter</taxon>
    </lineage>
</organism>
<keyword evidence="7 10" id="KW-1133">Transmembrane helix</keyword>
<name>A0ABV7GPE2_9RHOB</name>
<evidence type="ECO:0000256" key="10">
    <source>
        <dbReference type="SAM" id="Phobius"/>
    </source>
</evidence>
<feature type="transmembrane region" description="Helical" evidence="10">
    <location>
        <begin position="231"/>
        <end position="249"/>
    </location>
</feature>
<dbReference type="Pfam" id="PF00999">
    <property type="entry name" value="Na_H_Exchanger"/>
    <property type="match status" value="1"/>
</dbReference>
<keyword evidence="13" id="KW-1185">Reference proteome</keyword>
<evidence type="ECO:0000256" key="7">
    <source>
        <dbReference type="ARBA" id="ARBA00022989"/>
    </source>
</evidence>
<feature type="transmembrane region" description="Helical" evidence="10">
    <location>
        <begin position="405"/>
        <end position="424"/>
    </location>
</feature>
<dbReference type="RefSeq" id="WP_275633211.1">
    <property type="nucleotide sequence ID" value="NZ_JARGYD010000004.1"/>
</dbReference>
<feature type="transmembrane region" description="Helical" evidence="10">
    <location>
        <begin position="372"/>
        <end position="393"/>
    </location>
</feature>
<dbReference type="EMBL" id="JBHRTB010000010">
    <property type="protein sequence ID" value="MFC3143237.1"/>
    <property type="molecule type" value="Genomic_DNA"/>
</dbReference>
<comment type="caution">
    <text evidence="12">The sequence shown here is derived from an EMBL/GenBank/DDBJ whole genome shotgun (WGS) entry which is preliminary data.</text>
</comment>
<feature type="transmembrane region" description="Helical" evidence="10">
    <location>
        <begin position="6"/>
        <end position="22"/>
    </location>
</feature>
<reference evidence="13" key="1">
    <citation type="journal article" date="2019" name="Int. J. Syst. Evol. Microbiol.">
        <title>The Global Catalogue of Microorganisms (GCM) 10K type strain sequencing project: providing services to taxonomists for standard genome sequencing and annotation.</title>
        <authorList>
            <consortium name="The Broad Institute Genomics Platform"/>
            <consortium name="The Broad Institute Genome Sequencing Center for Infectious Disease"/>
            <person name="Wu L."/>
            <person name="Ma J."/>
        </authorList>
    </citation>
    <scope>NUCLEOTIDE SEQUENCE [LARGE SCALE GENOMIC DNA]</scope>
    <source>
        <strain evidence="13">KCTC 52366</strain>
    </source>
</reference>
<evidence type="ECO:0000256" key="3">
    <source>
        <dbReference type="ARBA" id="ARBA00022449"/>
    </source>
</evidence>
<gene>
    <name evidence="12" type="ORF">ACFOGP_10980</name>
</gene>
<protein>
    <submittedName>
        <fullName evidence="12">Cation:proton antiporter</fullName>
    </submittedName>
</protein>
<keyword evidence="8" id="KW-0406">Ion transport</keyword>
<keyword evidence="2" id="KW-0813">Transport</keyword>
<feature type="transmembrane region" description="Helical" evidence="10">
    <location>
        <begin position="342"/>
        <end position="360"/>
    </location>
</feature>
<evidence type="ECO:0000256" key="8">
    <source>
        <dbReference type="ARBA" id="ARBA00023065"/>
    </source>
</evidence>
<feature type="domain" description="RCK N-terminal" evidence="11">
    <location>
        <begin position="446"/>
        <end position="563"/>
    </location>
</feature>
<evidence type="ECO:0000256" key="9">
    <source>
        <dbReference type="ARBA" id="ARBA00023136"/>
    </source>
</evidence>
<feature type="transmembrane region" description="Helical" evidence="10">
    <location>
        <begin position="29"/>
        <end position="46"/>
    </location>
</feature>
<dbReference type="PROSITE" id="PS51201">
    <property type="entry name" value="RCK_N"/>
    <property type="match status" value="1"/>
</dbReference>
<dbReference type="InterPro" id="IPR038770">
    <property type="entry name" value="Na+/solute_symporter_sf"/>
</dbReference>
<accession>A0ABV7GPE2</accession>
<dbReference type="PANTHER" id="PTHR46157:SF4">
    <property type="entry name" value="K(+) EFFLUX ANTIPORTER 3, CHLOROPLASTIC"/>
    <property type="match status" value="1"/>
</dbReference>
<sequence>MDFLTLAFLFLVAGMIAVPLASKFGLGSVLGYLIAGIALSPILSAFRVDVVSLQHFAEFGVVMMLFLVGLELKPSMLWEMKGRLLGLGGLQVGVTTAAVTGLAMAVGLEWSIALGLGLIFALSSTAIVLQTLGEKGLMRSDGGQASFSVLLFQDIAVIPMLALIPLLAAPALMDSYAAPVEPVETHVEAPEVPIEDGAHADAAEGVDDHAGEEHGPAAPGWIDTIPGWKRALLTVGAMALVVVGGSWLTPRLFRYIALARLRELFVATALCMVVGIALLMNLVGLSPALGTFLAGVVLANSEYRHELESDIDPFRGMLLGLFFMTVGAGIDFGLLWDRLFTIVGLTAGLIALKAAVLLALSYPFRVDGANRWLFALGLAQAGEFGFVLLSFTTAVQVVPQSIADVALLVVALSMLLTPGLFILYDRVIAPRFSVAGETTPDEIDEEAPVIIAGHGRWGGIVNRLLLGAGYRTVVLDHSSAQLEMLRAFGIKVFFGDASRPDLLVAAGIENAKMLVVAIDDRAQATEIVRHVRKHHPHVYIIARARDRNHVYELWGAGCRDIVRETFDSGVRAGRSALEALGVHPFDAERMARGFVDIDRRTMRELADLYDPEIPIHQNGPYIERSRALRAETEAAMTGGGTAYDARLERGWAPPVGRDDLEDDPARGIE</sequence>
<evidence type="ECO:0000313" key="12">
    <source>
        <dbReference type="EMBL" id="MFC3143237.1"/>
    </source>
</evidence>
<dbReference type="Gene3D" id="1.20.1530.20">
    <property type="match status" value="2"/>
</dbReference>
<dbReference type="InterPro" id="IPR006153">
    <property type="entry name" value="Cation/H_exchanger_TM"/>
</dbReference>
<comment type="subcellular location">
    <subcellularLocation>
        <location evidence="1">Membrane</location>
        <topology evidence="1">Multi-pass membrane protein</topology>
    </subcellularLocation>
</comment>
<feature type="transmembrane region" description="Helical" evidence="10">
    <location>
        <begin position="52"/>
        <end position="72"/>
    </location>
</feature>
<evidence type="ECO:0000256" key="1">
    <source>
        <dbReference type="ARBA" id="ARBA00004141"/>
    </source>
</evidence>
<keyword evidence="4" id="KW-0633">Potassium transport</keyword>
<dbReference type="InterPro" id="IPR003148">
    <property type="entry name" value="RCK_N"/>
</dbReference>
<evidence type="ECO:0000256" key="2">
    <source>
        <dbReference type="ARBA" id="ARBA00022448"/>
    </source>
</evidence>
<keyword evidence="6" id="KW-0630">Potassium</keyword>
<keyword evidence="9 10" id="KW-0472">Membrane</keyword>
<dbReference type="InterPro" id="IPR036291">
    <property type="entry name" value="NAD(P)-bd_dom_sf"/>
</dbReference>
<dbReference type="Gene3D" id="3.40.50.720">
    <property type="entry name" value="NAD(P)-binding Rossmann-like Domain"/>
    <property type="match status" value="1"/>
</dbReference>
<evidence type="ECO:0000256" key="5">
    <source>
        <dbReference type="ARBA" id="ARBA00022692"/>
    </source>
</evidence>
<feature type="transmembrane region" description="Helical" evidence="10">
    <location>
        <begin position="261"/>
        <end position="279"/>
    </location>
</feature>
<evidence type="ECO:0000259" key="11">
    <source>
        <dbReference type="PROSITE" id="PS51201"/>
    </source>
</evidence>
<feature type="transmembrane region" description="Helical" evidence="10">
    <location>
        <begin position="145"/>
        <end position="168"/>
    </location>
</feature>
<proteinExistence type="predicted"/>
<feature type="transmembrane region" description="Helical" evidence="10">
    <location>
        <begin position="112"/>
        <end position="133"/>
    </location>
</feature>
<dbReference type="PANTHER" id="PTHR46157">
    <property type="entry name" value="K(+) EFFLUX ANTIPORTER 3, CHLOROPLASTIC"/>
    <property type="match status" value="1"/>
</dbReference>
<dbReference type="Proteomes" id="UP001595632">
    <property type="component" value="Unassembled WGS sequence"/>
</dbReference>
<evidence type="ECO:0000256" key="4">
    <source>
        <dbReference type="ARBA" id="ARBA00022538"/>
    </source>
</evidence>
<evidence type="ECO:0000256" key="6">
    <source>
        <dbReference type="ARBA" id="ARBA00022958"/>
    </source>
</evidence>
<feature type="transmembrane region" description="Helical" evidence="10">
    <location>
        <begin position="84"/>
        <end position="106"/>
    </location>
</feature>
<feature type="transmembrane region" description="Helical" evidence="10">
    <location>
        <begin position="315"/>
        <end position="336"/>
    </location>
</feature>
<dbReference type="Pfam" id="PF02254">
    <property type="entry name" value="TrkA_N"/>
    <property type="match status" value="1"/>
</dbReference>
<dbReference type="SUPFAM" id="SSF51735">
    <property type="entry name" value="NAD(P)-binding Rossmann-fold domains"/>
    <property type="match status" value="1"/>
</dbReference>
<keyword evidence="5 10" id="KW-0812">Transmembrane</keyword>
<evidence type="ECO:0000313" key="13">
    <source>
        <dbReference type="Proteomes" id="UP001595632"/>
    </source>
</evidence>
<keyword evidence="3" id="KW-0050">Antiport</keyword>